<dbReference type="HOGENOM" id="CLU_2871233_0_0_1"/>
<accession>J3M7Y4</accession>
<dbReference type="Proteomes" id="UP000006038">
    <property type="component" value="Chromosome 5"/>
</dbReference>
<dbReference type="EnsemblPlants" id="OB05G27080.1">
    <property type="protein sequence ID" value="OB05G27080.1"/>
    <property type="gene ID" value="OB05G27080"/>
</dbReference>
<dbReference type="Gramene" id="OB05G27080.1">
    <property type="protein sequence ID" value="OB05G27080.1"/>
    <property type="gene ID" value="OB05G27080"/>
</dbReference>
<evidence type="ECO:0000256" key="1">
    <source>
        <dbReference type="SAM" id="Phobius"/>
    </source>
</evidence>
<reference evidence="2" key="1">
    <citation type="journal article" date="2013" name="Nat. Commun.">
        <title>Whole-genome sequencing of Oryza brachyantha reveals mechanisms underlying Oryza genome evolution.</title>
        <authorList>
            <person name="Chen J."/>
            <person name="Huang Q."/>
            <person name="Gao D."/>
            <person name="Wang J."/>
            <person name="Lang Y."/>
            <person name="Liu T."/>
            <person name="Li B."/>
            <person name="Bai Z."/>
            <person name="Luis Goicoechea J."/>
            <person name="Liang C."/>
            <person name="Chen C."/>
            <person name="Zhang W."/>
            <person name="Sun S."/>
            <person name="Liao Y."/>
            <person name="Zhang X."/>
            <person name="Yang L."/>
            <person name="Song C."/>
            <person name="Wang M."/>
            <person name="Shi J."/>
            <person name="Liu G."/>
            <person name="Liu J."/>
            <person name="Zhou H."/>
            <person name="Zhou W."/>
            <person name="Yu Q."/>
            <person name="An N."/>
            <person name="Chen Y."/>
            <person name="Cai Q."/>
            <person name="Wang B."/>
            <person name="Liu B."/>
            <person name="Min J."/>
            <person name="Huang Y."/>
            <person name="Wu H."/>
            <person name="Li Z."/>
            <person name="Zhang Y."/>
            <person name="Yin Y."/>
            <person name="Song W."/>
            <person name="Jiang J."/>
            <person name="Jackson S.A."/>
            <person name="Wing R.A."/>
            <person name="Wang J."/>
            <person name="Chen M."/>
        </authorList>
    </citation>
    <scope>NUCLEOTIDE SEQUENCE [LARGE SCALE GENOMIC DNA]</scope>
    <source>
        <strain evidence="2">cv. IRGC 101232</strain>
    </source>
</reference>
<name>J3M7Y4_ORYBR</name>
<keyword evidence="3" id="KW-1185">Reference proteome</keyword>
<keyword evidence="1" id="KW-1133">Transmembrane helix</keyword>
<dbReference type="AlphaFoldDB" id="J3M7Y4"/>
<feature type="transmembrane region" description="Helical" evidence="1">
    <location>
        <begin position="20"/>
        <end position="39"/>
    </location>
</feature>
<reference evidence="2" key="2">
    <citation type="submission" date="2013-04" db="UniProtKB">
        <authorList>
            <consortium name="EnsemblPlants"/>
        </authorList>
    </citation>
    <scope>IDENTIFICATION</scope>
</reference>
<sequence length="64" mass="7351">MVTPPSPPPPPPPPEKKKENLLSLWYIIIVLPFCSNLGIRKTTYYDVHQGTETSQYTMQEQRHG</sequence>
<keyword evidence="1" id="KW-0812">Transmembrane</keyword>
<proteinExistence type="predicted"/>
<protein>
    <submittedName>
        <fullName evidence="2">Uncharacterized protein</fullName>
    </submittedName>
</protein>
<evidence type="ECO:0000313" key="2">
    <source>
        <dbReference type="EnsemblPlants" id="OB05G27080.1"/>
    </source>
</evidence>
<keyword evidence="1" id="KW-0472">Membrane</keyword>
<evidence type="ECO:0000313" key="3">
    <source>
        <dbReference type="Proteomes" id="UP000006038"/>
    </source>
</evidence>
<organism evidence="2">
    <name type="scientific">Oryza brachyantha</name>
    <name type="common">malo sina</name>
    <dbReference type="NCBI Taxonomy" id="4533"/>
    <lineage>
        <taxon>Eukaryota</taxon>
        <taxon>Viridiplantae</taxon>
        <taxon>Streptophyta</taxon>
        <taxon>Embryophyta</taxon>
        <taxon>Tracheophyta</taxon>
        <taxon>Spermatophyta</taxon>
        <taxon>Magnoliopsida</taxon>
        <taxon>Liliopsida</taxon>
        <taxon>Poales</taxon>
        <taxon>Poaceae</taxon>
        <taxon>BOP clade</taxon>
        <taxon>Oryzoideae</taxon>
        <taxon>Oryzeae</taxon>
        <taxon>Oryzinae</taxon>
        <taxon>Oryza</taxon>
    </lineage>
</organism>